<comment type="caution">
    <text evidence="8">The sequence shown here is derived from an EMBL/GenBank/DDBJ whole genome shotgun (WGS) entry which is preliminary data.</text>
</comment>
<dbReference type="PANTHER" id="PTHR42745:SF1">
    <property type="entry name" value="ARABINOSE 5-PHOSPHATE ISOMERASE KDSD"/>
    <property type="match status" value="1"/>
</dbReference>
<evidence type="ECO:0000256" key="4">
    <source>
        <dbReference type="PIRNR" id="PIRNR004692"/>
    </source>
</evidence>
<evidence type="ECO:0000256" key="2">
    <source>
        <dbReference type="ARBA" id="ARBA00022737"/>
    </source>
</evidence>
<dbReference type="InterPro" id="IPR004800">
    <property type="entry name" value="KdsD/KpsF-type"/>
</dbReference>
<dbReference type="InterPro" id="IPR050986">
    <property type="entry name" value="GutQ/KpsF_isomerases"/>
</dbReference>
<name>A0ABU3P456_9FIRM</name>
<dbReference type="InterPro" id="IPR046348">
    <property type="entry name" value="SIS_dom_sf"/>
</dbReference>
<dbReference type="CDD" id="cd05014">
    <property type="entry name" value="SIS_Kpsf"/>
    <property type="match status" value="1"/>
</dbReference>
<dbReference type="InterPro" id="IPR035474">
    <property type="entry name" value="SIS_Kpsf"/>
</dbReference>
<organism evidence="8 9">
    <name type="scientific">Anaeroselena agilis</name>
    <dbReference type="NCBI Taxonomy" id="3063788"/>
    <lineage>
        <taxon>Bacteria</taxon>
        <taxon>Bacillati</taxon>
        <taxon>Bacillota</taxon>
        <taxon>Negativicutes</taxon>
        <taxon>Acetonemataceae</taxon>
        <taxon>Anaeroselena</taxon>
    </lineage>
</organism>
<dbReference type="InterPro" id="IPR000644">
    <property type="entry name" value="CBS_dom"/>
</dbReference>
<evidence type="ECO:0000259" key="6">
    <source>
        <dbReference type="PROSITE" id="PS51371"/>
    </source>
</evidence>
<evidence type="ECO:0000313" key="8">
    <source>
        <dbReference type="EMBL" id="MDT8903803.1"/>
    </source>
</evidence>
<dbReference type="SUPFAM" id="SSF53697">
    <property type="entry name" value="SIS domain"/>
    <property type="match status" value="1"/>
</dbReference>
<dbReference type="SMART" id="SM00116">
    <property type="entry name" value="CBS"/>
    <property type="match status" value="2"/>
</dbReference>
<evidence type="ECO:0000256" key="3">
    <source>
        <dbReference type="ARBA" id="ARBA00023122"/>
    </source>
</evidence>
<dbReference type="PIRSF" id="PIRSF004692">
    <property type="entry name" value="KdsD_KpsF"/>
    <property type="match status" value="1"/>
</dbReference>
<keyword evidence="2" id="KW-0677">Repeat</keyword>
<keyword evidence="3 5" id="KW-0129">CBS domain</keyword>
<dbReference type="Gene3D" id="3.40.50.10490">
    <property type="entry name" value="Glucose-6-phosphate isomerase like protein, domain 1"/>
    <property type="match status" value="1"/>
</dbReference>
<dbReference type="PROSITE" id="PS51371">
    <property type="entry name" value="CBS"/>
    <property type="match status" value="2"/>
</dbReference>
<dbReference type="CDD" id="cd04604">
    <property type="entry name" value="CBS_pair_SIS_assoc"/>
    <property type="match status" value="1"/>
</dbReference>
<evidence type="ECO:0000313" key="9">
    <source>
        <dbReference type="Proteomes" id="UP001254848"/>
    </source>
</evidence>
<evidence type="ECO:0000256" key="1">
    <source>
        <dbReference type="ARBA" id="ARBA00008165"/>
    </source>
</evidence>
<dbReference type="InterPro" id="IPR001347">
    <property type="entry name" value="SIS_dom"/>
</dbReference>
<dbReference type="PANTHER" id="PTHR42745">
    <property type="match status" value="1"/>
</dbReference>
<dbReference type="Gene3D" id="3.10.580.10">
    <property type="entry name" value="CBS-domain"/>
    <property type="match status" value="1"/>
</dbReference>
<feature type="domain" description="SIS" evidence="7">
    <location>
        <begin position="31"/>
        <end position="174"/>
    </location>
</feature>
<reference evidence="8 9" key="1">
    <citation type="submission" date="2023-07" db="EMBL/GenBank/DDBJ databases">
        <title>The novel representative of Negativicutes class, Anaeroselena agilis gen. nov. sp. nov.</title>
        <authorList>
            <person name="Prokofeva M.I."/>
            <person name="Elcheninov A.G."/>
            <person name="Klyukina A."/>
            <person name="Kublanov I.V."/>
            <person name="Frolov E.N."/>
            <person name="Podosokorskaya O.A."/>
        </authorList>
    </citation>
    <scope>NUCLEOTIDE SEQUENCE [LARGE SCALE GENOMIC DNA]</scope>
    <source>
        <strain evidence="8 9">4137-cl</strain>
    </source>
</reference>
<gene>
    <name evidence="8" type="ORF">Q4T40_21445</name>
</gene>
<dbReference type="NCBIfam" id="TIGR00393">
    <property type="entry name" value="kpsF"/>
    <property type="match status" value="1"/>
</dbReference>
<feature type="domain" description="CBS" evidence="6">
    <location>
        <begin position="200"/>
        <end position="258"/>
    </location>
</feature>
<dbReference type="RefSeq" id="WP_413782247.1">
    <property type="nucleotide sequence ID" value="NZ_JAUOZS010000001.1"/>
</dbReference>
<dbReference type="EMBL" id="JAUOZS010000001">
    <property type="protein sequence ID" value="MDT8903803.1"/>
    <property type="molecule type" value="Genomic_DNA"/>
</dbReference>
<protein>
    <submittedName>
        <fullName evidence="8">KpsF/GutQ family sugar-phosphate isomerase</fullName>
    </submittedName>
</protein>
<sequence length="322" mass="33972">MIIEQAKEVLAVEAAAIQALIPRIDGQFTAAVKLILACNGRVIVTGMGKSGIVGRKIAATLASTGTPAFFLHPAEAIHGDLGMVTGEDVVLALSHSGETAEVLSILPIIRRIGAKVIAMSGREKSTLVSNADGFLDVAVEREACPLGLAPTASTTASLAMGDALAVALLSARSFTPEDFALFHPGGSLGRRLLLTVEQVMHSGDDNPVTPLGSTVKEALFVITAKGLGVTSIIDGDGRLQGIITDGDIRRSLEKGLDFLNKRVEEIMTRTPKTITADRLAAQALHMMEKNKPRPITVLPVVDREQRAIGMIHLTDLLRQGVV</sequence>
<evidence type="ECO:0000256" key="5">
    <source>
        <dbReference type="PROSITE-ProRule" id="PRU00703"/>
    </source>
</evidence>
<accession>A0ABU3P456</accession>
<comment type="similarity">
    <text evidence="1 4">Belongs to the SIS family. GutQ/KpsF subfamily.</text>
</comment>
<feature type="domain" description="CBS" evidence="6">
    <location>
        <begin position="267"/>
        <end position="322"/>
    </location>
</feature>
<proteinExistence type="inferred from homology"/>
<keyword evidence="9" id="KW-1185">Reference proteome</keyword>
<dbReference type="Pfam" id="PF01380">
    <property type="entry name" value="SIS"/>
    <property type="match status" value="1"/>
</dbReference>
<evidence type="ECO:0000259" key="7">
    <source>
        <dbReference type="PROSITE" id="PS51464"/>
    </source>
</evidence>
<dbReference type="GO" id="GO:0016853">
    <property type="term" value="F:isomerase activity"/>
    <property type="evidence" value="ECO:0007669"/>
    <property type="project" value="UniProtKB-KW"/>
</dbReference>
<dbReference type="InterPro" id="IPR046342">
    <property type="entry name" value="CBS_dom_sf"/>
</dbReference>
<keyword evidence="8" id="KW-0413">Isomerase</keyword>
<dbReference type="Pfam" id="PF00571">
    <property type="entry name" value="CBS"/>
    <property type="match status" value="2"/>
</dbReference>
<dbReference type="Proteomes" id="UP001254848">
    <property type="component" value="Unassembled WGS sequence"/>
</dbReference>
<dbReference type="PROSITE" id="PS51464">
    <property type="entry name" value="SIS"/>
    <property type="match status" value="1"/>
</dbReference>